<dbReference type="Gene3D" id="2.60.120.10">
    <property type="entry name" value="Jelly Rolls"/>
    <property type="match status" value="1"/>
</dbReference>
<dbReference type="SUPFAM" id="SSF51206">
    <property type="entry name" value="cAMP-binding domain-like"/>
    <property type="match status" value="1"/>
</dbReference>
<name>A0ABY8L5Z5_9FLAO</name>
<proteinExistence type="predicted"/>
<evidence type="ECO:0000259" key="1">
    <source>
        <dbReference type="PROSITE" id="PS50042"/>
    </source>
</evidence>
<dbReference type="Proteomes" id="UP001232001">
    <property type="component" value="Chromosome"/>
</dbReference>
<reference evidence="2 3" key="1">
    <citation type="submission" date="2023-04" db="EMBL/GenBank/DDBJ databases">
        <title>Tenacibaculum tangerinum sp. nov., isolated from sea tidal flat of South Korea.</title>
        <authorList>
            <person name="Lee S.H."/>
            <person name="Kim J.-J."/>
        </authorList>
    </citation>
    <scope>NUCLEOTIDE SEQUENCE [LARGE SCALE GENOMIC DNA]</scope>
    <source>
        <strain evidence="2 3">GRR-S3-23</strain>
    </source>
</reference>
<organism evidence="2 3">
    <name type="scientific">Tenacibaculum tangerinum</name>
    <dbReference type="NCBI Taxonomy" id="3038772"/>
    <lineage>
        <taxon>Bacteria</taxon>
        <taxon>Pseudomonadati</taxon>
        <taxon>Bacteroidota</taxon>
        <taxon>Flavobacteriia</taxon>
        <taxon>Flavobacteriales</taxon>
        <taxon>Flavobacteriaceae</taxon>
        <taxon>Tenacibaculum</taxon>
    </lineage>
</organism>
<dbReference type="PROSITE" id="PS50042">
    <property type="entry name" value="CNMP_BINDING_3"/>
    <property type="match status" value="1"/>
</dbReference>
<dbReference type="EMBL" id="CP122539">
    <property type="protein sequence ID" value="WGH76699.1"/>
    <property type="molecule type" value="Genomic_DNA"/>
</dbReference>
<keyword evidence="3" id="KW-1185">Reference proteome</keyword>
<evidence type="ECO:0000313" key="3">
    <source>
        <dbReference type="Proteomes" id="UP001232001"/>
    </source>
</evidence>
<dbReference type="CDD" id="cd00038">
    <property type="entry name" value="CAP_ED"/>
    <property type="match status" value="1"/>
</dbReference>
<dbReference type="InterPro" id="IPR000595">
    <property type="entry name" value="cNMP-bd_dom"/>
</dbReference>
<feature type="domain" description="Cyclic nucleotide-binding" evidence="1">
    <location>
        <begin position="11"/>
        <end position="114"/>
    </location>
</feature>
<dbReference type="RefSeq" id="WP_279652562.1">
    <property type="nucleotide sequence ID" value="NZ_CP122539.1"/>
</dbReference>
<gene>
    <name evidence="2" type="ORF">P8625_05955</name>
</gene>
<dbReference type="Pfam" id="PF00027">
    <property type="entry name" value="cNMP_binding"/>
    <property type="match status" value="1"/>
</dbReference>
<protein>
    <submittedName>
        <fullName evidence="2">Crp/Fnr family transcriptional regulator</fullName>
    </submittedName>
</protein>
<sequence>MINNFKKFIKQISPISDIEFEQTVSTFKKQTLNKGDFLVQQGKVCKQIAFINKGILRTFYLNDKAEETTSCFCTENNLTTSYKSFILQQPSTLSLQALEETELLIIDYDNLQKLYSTSIVWQTIGRVVAEREYIIMEKYASVLNNETAKKKYLRLLKEQPSVLQKAKIEDIASYLGITRRTLSRIRQEVSK</sequence>
<accession>A0ABY8L5Z5</accession>
<evidence type="ECO:0000313" key="2">
    <source>
        <dbReference type="EMBL" id="WGH76699.1"/>
    </source>
</evidence>
<dbReference type="InterPro" id="IPR014710">
    <property type="entry name" value="RmlC-like_jellyroll"/>
</dbReference>
<dbReference type="InterPro" id="IPR018490">
    <property type="entry name" value="cNMP-bd_dom_sf"/>
</dbReference>